<keyword evidence="2" id="KW-0804">Transcription</keyword>
<sequence>MLNPRMTAILRELMKAETPVTSEYLAKVLAVTSRTARNDIKELEAIVEDFGASIKSIRGTGYQLEFHQDQIFRQFLQGIMNHEKEKYDEVPTLPEDRVHYIFKRLLLAEGYCKLDDIADELFISRSTLQNDLKDVKHIFRRYGIILDKRPNFGLKVNGDEFKLRLCMADHLFQKIESAIYLTSADIIIFDLGYHAAKSIIQKLQTGDTSPRSIIAHHFVERLSCKSIKQD</sequence>
<name>A0ABT0WEA4_9BACI</name>
<evidence type="ECO:0000256" key="1">
    <source>
        <dbReference type="ARBA" id="ARBA00023015"/>
    </source>
</evidence>
<organism evidence="5 6">
    <name type="scientific">Neobacillus pocheonensis</name>
    <dbReference type="NCBI Taxonomy" id="363869"/>
    <lineage>
        <taxon>Bacteria</taxon>
        <taxon>Bacillati</taxon>
        <taxon>Bacillota</taxon>
        <taxon>Bacilli</taxon>
        <taxon>Bacillales</taxon>
        <taxon>Bacillaceae</taxon>
        <taxon>Neobacillus</taxon>
    </lineage>
</organism>
<dbReference type="InterPro" id="IPR007737">
    <property type="entry name" value="Mga_HTH"/>
</dbReference>
<dbReference type="SUPFAM" id="SSF46785">
    <property type="entry name" value="Winged helix' DNA-binding domain"/>
    <property type="match status" value="2"/>
</dbReference>
<reference evidence="5 6" key="1">
    <citation type="submission" date="2022-06" db="EMBL/GenBank/DDBJ databases">
        <authorList>
            <person name="Jeon C.O."/>
        </authorList>
    </citation>
    <scope>NUCLEOTIDE SEQUENCE [LARGE SCALE GENOMIC DNA]</scope>
    <source>
        <strain evidence="5 6">KCTC 13943</strain>
    </source>
</reference>
<dbReference type="InterPro" id="IPR036388">
    <property type="entry name" value="WH-like_DNA-bd_sf"/>
</dbReference>
<gene>
    <name evidence="5" type="ORF">NDK43_21045</name>
</gene>
<dbReference type="InterPro" id="IPR013196">
    <property type="entry name" value="HTH_11"/>
</dbReference>
<feature type="domain" description="Helix-turn-helix type 11" evidence="4">
    <location>
        <begin position="5"/>
        <end position="63"/>
    </location>
</feature>
<dbReference type="InterPro" id="IPR050661">
    <property type="entry name" value="BglG_antiterminators"/>
</dbReference>
<evidence type="ECO:0000256" key="2">
    <source>
        <dbReference type="ARBA" id="ARBA00023163"/>
    </source>
</evidence>
<feature type="domain" description="Mga helix-turn-helix" evidence="3">
    <location>
        <begin position="94"/>
        <end position="170"/>
    </location>
</feature>
<evidence type="ECO:0000313" key="5">
    <source>
        <dbReference type="EMBL" id="MCM2534380.1"/>
    </source>
</evidence>
<dbReference type="Gene3D" id="1.10.10.10">
    <property type="entry name" value="Winged helix-like DNA-binding domain superfamily/Winged helix DNA-binding domain"/>
    <property type="match status" value="2"/>
</dbReference>
<keyword evidence="6" id="KW-1185">Reference proteome</keyword>
<dbReference type="Pfam" id="PF08279">
    <property type="entry name" value="HTH_11"/>
    <property type="match status" value="1"/>
</dbReference>
<evidence type="ECO:0000313" key="6">
    <source>
        <dbReference type="Proteomes" id="UP001523262"/>
    </source>
</evidence>
<accession>A0ABT0WEA4</accession>
<evidence type="ECO:0000259" key="3">
    <source>
        <dbReference type="Pfam" id="PF05043"/>
    </source>
</evidence>
<comment type="caution">
    <text evidence="5">The sequence shown here is derived from an EMBL/GenBank/DDBJ whole genome shotgun (WGS) entry which is preliminary data.</text>
</comment>
<proteinExistence type="predicted"/>
<evidence type="ECO:0000259" key="4">
    <source>
        <dbReference type="Pfam" id="PF08279"/>
    </source>
</evidence>
<dbReference type="Proteomes" id="UP001523262">
    <property type="component" value="Unassembled WGS sequence"/>
</dbReference>
<dbReference type="EMBL" id="JAMQCR010000002">
    <property type="protein sequence ID" value="MCM2534380.1"/>
    <property type="molecule type" value="Genomic_DNA"/>
</dbReference>
<protein>
    <submittedName>
        <fullName evidence="5">Helix-turn-helix domain-containing protein</fullName>
    </submittedName>
</protein>
<dbReference type="PANTHER" id="PTHR30185:SF13">
    <property type="entry name" value="LICABCH OPERON REGULATOR-RELATED"/>
    <property type="match status" value="1"/>
</dbReference>
<dbReference type="PANTHER" id="PTHR30185">
    <property type="entry name" value="CRYPTIC BETA-GLUCOSIDE BGL OPERON ANTITERMINATOR"/>
    <property type="match status" value="1"/>
</dbReference>
<dbReference type="InterPro" id="IPR036390">
    <property type="entry name" value="WH_DNA-bd_sf"/>
</dbReference>
<dbReference type="Pfam" id="PF05043">
    <property type="entry name" value="Mga"/>
    <property type="match status" value="1"/>
</dbReference>
<keyword evidence="1" id="KW-0805">Transcription regulation</keyword>